<feature type="domain" description="GYF" evidence="2">
    <location>
        <begin position="4"/>
        <end position="50"/>
    </location>
</feature>
<sequence>MTEWYYEQNGAHRGPVSEADLNVMLANRLIDASTRVWTASFGQQWKHAHETELEVPRPTPPPLSPVVGPPQLPTPAVKGPKASKAYAYLLAFLPLLDLLLITAVASAGGPDVVSMIINIVPVGTAIASLLLAYLDAKELRRANIISPTKVMVPFVLLLPGAYLIRRSVVTRLSWTPFWIWLVSFLVLAGIIGTLAEP</sequence>
<dbReference type="Pfam" id="PF14237">
    <property type="entry name" value="GYF_2"/>
    <property type="match status" value="1"/>
</dbReference>
<keyword evidence="4" id="KW-1185">Reference proteome</keyword>
<proteinExistence type="predicted"/>
<comment type="caution">
    <text evidence="3">The sequence shown here is derived from an EMBL/GenBank/DDBJ whole genome shotgun (WGS) entry which is preliminary data.</text>
</comment>
<feature type="transmembrane region" description="Helical" evidence="1">
    <location>
        <begin position="85"/>
        <end position="106"/>
    </location>
</feature>
<reference evidence="3 4" key="1">
    <citation type="submission" date="2023-08" db="EMBL/GenBank/DDBJ databases">
        <title>Implementing the SeqCode for naming new Mesorhizobium species isolated from Vachellia karroo root nodules.</title>
        <authorList>
            <person name="Van Lill M."/>
        </authorList>
    </citation>
    <scope>NUCLEOTIDE SEQUENCE [LARGE SCALE GENOMIC DNA]</scope>
    <source>
        <strain evidence="3 4">VK4B</strain>
    </source>
</reference>
<gene>
    <name evidence="3" type="ORF">RFM23_21035</name>
</gene>
<dbReference type="EMBL" id="JAVIIP010000011">
    <property type="protein sequence ID" value="MDX8540108.1"/>
    <property type="molecule type" value="Genomic_DNA"/>
</dbReference>
<evidence type="ECO:0000259" key="2">
    <source>
        <dbReference type="Pfam" id="PF14237"/>
    </source>
</evidence>
<dbReference type="Proteomes" id="UP001276564">
    <property type="component" value="Unassembled WGS sequence"/>
</dbReference>
<dbReference type="RefSeq" id="WP_320321252.1">
    <property type="nucleotide sequence ID" value="NZ_JAVIIP010000011.1"/>
</dbReference>
<feature type="transmembrane region" description="Helical" evidence="1">
    <location>
        <begin position="112"/>
        <end position="134"/>
    </location>
</feature>
<name>A0ABU5AS47_9HYPH</name>
<feature type="transmembrane region" description="Helical" evidence="1">
    <location>
        <begin position="177"/>
        <end position="195"/>
    </location>
</feature>
<keyword evidence="1" id="KW-1133">Transmembrane helix</keyword>
<evidence type="ECO:0000256" key="1">
    <source>
        <dbReference type="SAM" id="Phobius"/>
    </source>
</evidence>
<keyword evidence="1" id="KW-0812">Transmembrane</keyword>
<dbReference type="InterPro" id="IPR025640">
    <property type="entry name" value="GYF_2"/>
</dbReference>
<keyword evidence="1" id="KW-0472">Membrane</keyword>
<evidence type="ECO:0000313" key="4">
    <source>
        <dbReference type="Proteomes" id="UP001276564"/>
    </source>
</evidence>
<accession>A0ABU5AS47</accession>
<protein>
    <submittedName>
        <fullName evidence="3">DUF4339 domain-containing protein</fullName>
    </submittedName>
</protein>
<organism evidence="3 4">
    <name type="scientific">Mesorhizobium abyssinicae</name>
    <dbReference type="NCBI Taxonomy" id="1209958"/>
    <lineage>
        <taxon>Bacteria</taxon>
        <taxon>Pseudomonadati</taxon>
        <taxon>Pseudomonadota</taxon>
        <taxon>Alphaproteobacteria</taxon>
        <taxon>Hyphomicrobiales</taxon>
        <taxon>Phyllobacteriaceae</taxon>
        <taxon>Mesorhizobium</taxon>
    </lineage>
</organism>
<evidence type="ECO:0000313" key="3">
    <source>
        <dbReference type="EMBL" id="MDX8540108.1"/>
    </source>
</evidence>